<sequence length="537" mass="60457">MAPTNRVVVLCDGTWAGSETKTETNIFLLAEMMGLDKQLYLTSTSGHPIPFDGRGINACYFPGAGLGGTFLEYLFNGATGNDIDDNCLEVYKYIVQHYTPQAPQPEIWMFGYSRGAYTVRCVAGMIYNCGILKRRKNGQALLTNDNTELTDEERKLCKQVYRIYRSNDPVDHPESPRSIDFRARASHDVPTPVKFMGLFDTVGALGIPFLNPGVGLSYYEFYDTKVSTVVEKVYHAVCIHERLWGFEPCHVSPAEHRIGPQFEIHERWFPGCHYDIGRLRFQFYRAGGQAAEVSDALNSLSETIRPNLVFADLALKWMLESIKEHSGDELIWNIDTKIKGLVTNMEIADDADTGTGDIYSNILHYAPLGPVREKLIDALKQFADSTNGVSKDVISAVSNLQPIAEPLWKFARFNFHVLDVITRKSHLNTLPFADSVLKAANEIFSHDPFSEDAQKILTVLGFMLSSQSLLQDSKSILDVVAQTKDRRILDLNASVVRYDEEMLGNRTIMKAGRINRPEGTYESQTYEDFRALQKIML</sequence>
<dbReference type="EMBL" id="JAAAUY010001731">
    <property type="protein sequence ID" value="KAF9319858.1"/>
    <property type="molecule type" value="Genomic_DNA"/>
</dbReference>
<keyword evidence="3" id="KW-1185">Reference proteome</keyword>
<gene>
    <name evidence="2" type="ORF">BG006_002913</name>
</gene>
<proteinExistence type="predicted"/>
<protein>
    <recommendedName>
        <fullName evidence="1">T6SS Phospholipase effector Tle1-like catalytic domain-containing protein</fullName>
    </recommendedName>
</protein>
<evidence type="ECO:0000313" key="2">
    <source>
        <dbReference type="EMBL" id="KAF9319858.1"/>
    </source>
</evidence>
<dbReference type="PANTHER" id="PTHR33840:SF1">
    <property type="entry name" value="TLE1 PHOSPHOLIPASE DOMAIN-CONTAINING PROTEIN"/>
    <property type="match status" value="1"/>
</dbReference>
<reference evidence="2" key="1">
    <citation type="journal article" date="2020" name="Fungal Divers.">
        <title>Resolving the Mortierellaceae phylogeny through synthesis of multi-gene phylogenetics and phylogenomics.</title>
        <authorList>
            <person name="Vandepol N."/>
            <person name="Liber J."/>
            <person name="Desiro A."/>
            <person name="Na H."/>
            <person name="Kennedy M."/>
            <person name="Barry K."/>
            <person name="Grigoriev I.V."/>
            <person name="Miller A.N."/>
            <person name="O'Donnell K."/>
            <person name="Stajich J.E."/>
            <person name="Bonito G."/>
        </authorList>
    </citation>
    <scope>NUCLEOTIDE SEQUENCE</scope>
    <source>
        <strain evidence="2">NVP1</strain>
    </source>
</reference>
<feature type="domain" description="T6SS Phospholipase effector Tle1-like catalytic" evidence="1">
    <location>
        <begin position="6"/>
        <end position="320"/>
    </location>
</feature>
<dbReference type="AlphaFoldDB" id="A0A9P5S907"/>
<dbReference type="Pfam" id="PF09994">
    <property type="entry name" value="T6SS_Tle1-like_cat"/>
    <property type="match status" value="1"/>
</dbReference>
<dbReference type="Proteomes" id="UP000696485">
    <property type="component" value="Unassembled WGS sequence"/>
</dbReference>
<dbReference type="InterPro" id="IPR018712">
    <property type="entry name" value="Tle1-like_cat"/>
</dbReference>
<comment type="caution">
    <text evidence="2">The sequence shown here is derived from an EMBL/GenBank/DDBJ whole genome shotgun (WGS) entry which is preliminary data.</text>
</comment>
<accession>A0A9P5S907</accession>
<organism evidence="2 3">
    <name type="scientific">Podila minutissima</name>
    <dbReference type="NCBI Taxonomy" id="64525"/>
    <lineage>
        <taxon>Eukaryota</taxon>
        <taxon>Fungi</taxon>
        <taxon>Fungi incertae sedis</taxon>
        <taxon>Mucoromycota</taxon>
        <taxon>Mortierellomycotina</taxon>
        <taxon>Mortierellomycetes</taxon>
        <taxon>Mortierellales</taxon>
        <taxon>Mortierellaceae</taxon>
        <taxon>Podila</taxon>
    </lineage>
</organism>
<name>A0A9P5S907_9FUNG</name>
<evidence type="ECO:0000259" key="1">
    <source>
        <dbReference type="Pfam" id="PF09994"/>
    </source>
</evidence>
<evidence type="ECO:0000313" key="3">
    <source>
        <dbReference type="Proteomes" id="UP000696485"/>
    </source>
</evidence>
<dbReference type="PANTHER" id="PTHR33840">
    <property type="match status" value="1"/>
</dbReference>